<name>A0AAW0JG27_QUESU</name>
<sequence>MSDPLSAADDSKHIEELYKYVERLNEATDKSQNLKDYQGIIDMAKSSIKAKQLAAQFIPRGLPLFCKDTPEHIAKIVDILGQLLVSEEFVERDAVHKALMSLLTQDVKGTLHVIFECMLCHAEVRI</sequence>
<evidence type="ECO:0000313" key="3">
    <source>
        <dbReference type="Proteomes" id="UP000237347"/>
    </source>
</evidence>
<comment type="caution">
    <text evidence="2">The sequence shown here is derived from an EMBL/GenBank/DDBJ whole genome shotgun (WGS) entry which is preliminary data.</text>
</comment>
<accession>A0AAW0JG27</accession>
<evidence type="ECO:0000256" key="1">
    <source>
        <dbReference type="ARBA" id="ARBA00022703"/>
    </source>
</evidence>
<evidence type="ECO:0000313" key="2">
    <source>
        <dbReference type="EMBL" id="KAK7825889.1"/>
    </source>
</evidence>
<protein>
    <submittedName>
        <fullName evidence="2">Apoptosis inhibitor 5-like protein api5</fullName>
    </submittedName>
</protein>
<dbReference type="PANTHER" id="PTHR12758:SF19">
    <property type="entry name" value="APOPTOSIS INHIBITOR 5"/>
    <property type="match status" value="1"/>
</dbReference>
<dbReference type="PANTHER" id="PTHR12758">
    <property type="entry name" value="APOPTOSIS INHIBITOR 5-RELATED"/>
    <property type="match status" value="1"/>
</dbReference>
<proteinExistence type="predicted"/>
<dbReference type="InterPro" id="IPR008383">
    <property type="entry name" value="API5"/>
</dbReference>
<dbReference type="EMBL" id="PKMF04000562">
    <property type="protein sequence ID" value="KAK7825889.1"/>
    <property type="molecule type" value="Genomic_DNA"/>
</dbReference>
<dbReference type="GO" id="GO:0043067">
    <property type="term" value="P:regulation of programmed cell death"/>
    <property type="evidence" value="ECO:0007669"/>
    <property type="project" value="TreeGrafter"/>
</dbReference>
<keyword evidence="1" id="KW-0053">Apoptosis</keyword>
<keyword evidence="3" id="KW-1185">Reference proteome</keyword>
<reference evidence="2 3" key="1">
    <citation type="journal article" date="2018" name="Sci. Data">
        <title>The draft genome sequence of cork oak.</title>
        <authorList>
            <person name="Ramos A.M."/>
            <person name="Usie A."/>
            <person name="Barbosa P."/>
            <person name="Barros P.M."/>
            <person name="Capote T."/>
            <person name="Chaves I."/>
            <person name="Simoes F."/>
            <person name="Abreu I."/>
            <person name="Carrasquinho I."/>
            <person name="Faro C."/>
            <person name="Guimaraes J.B."/>
            <person name="Mendonca D."/>
            <person name="Nobrega F."/>
            <person name="Rodrigues L."/>
            <person name="Saibo N.J.M."/>
            <person name="Varela M.C."/>
            <person name="Egas C."/>
            <person name="Matos J."/>
            <person name="Miguel C.M."/>
            <person name="Oliveira M.M."/>
            <person name="Ricardo C.P."/>
            <person name="Goncalves S."/>
        </authorList>
    </citation>
    <scope>NUCLEOTIDE SEQUENCE [LARGE SCALE GENOMIC DNA]</scope>
    <source>
        <strain evidence="3">cv. HL8</strain>
    </source>
</reference>
<dbReference type="AlphaFoldDB" id="A0AAW0JG27"/>
<gene>
    <name evidence="2" type="primary">API5_1</name>
    <name evidence="2" type="ORF">CFP56_032687</name>
</gene>
<dbReference type="Proteomes" id="UP000237347">
    <property type="component" value="Unassembled WGS sequence"/>
</dbReference>
<organism evidence="2 3">
    <name type="scientific">Quercus suber</name>
    <name type="common">Cork oak</name>
    <dbReference type="NCBI Taxonomy" id="58331"/>
    <lineage>
        <taxon>Eukaryota</taxon>
        <taxon>Viridiplantae</taxon>
        <taxon>Streptophyta</taxon>
        <taxon>Embryophyta</taxon>
        <taxon>Tracheophyta</taxon>
        <taxon>Spermatophyta</taxon>
        <taxon>Magnoliopsida</taxon>
        <taxon>eudicotyledons</taxon>
        <taxon>Gunneridae</taxon>
        <taxon>Pentapetalae</taxon>
        <taxon>rosids</taxon>
        <taxon>fabids</taxon>
        <taxon>Fagales</taxon>
        <taxon>Fagaceae</taxon>
        <taxon>Quercus</taxon>
    </lineage>
</organism>
<dbReference type="GO" id="GO:0005634">
    <property type="term" value="C:nucleus"/>
    <property type="evidence" value="ECO:0007669"/>
    <property type="project" value="TreeGrafter"/>
</dbReference>
<dbReference type="GO" id="GO:0003729">
    <property type="term" value="F:mRNA binding"/>
    <property type="evidence" value="ECO:0007669"/>
    <property type="project" value="TreeGrafter"/>
</dbReference>
<dbReference type="Pfam" id="PF05918">
    <property type="entry name" value="API5"/>
    <property type="match status" value="1"/>
</dbReference>